<dbReference type="EMBL" id="BK014852">
    <property type="protein sequence ID" value="DAD78823.1"/>
    <property type="molecule type" value="Genomic_DNA"/>
</dbReference>
<protein>
    <submittedName>
        <fullName evidence="1">Uncharacterized protein</fullName>
    </submittedName>
</protein>
<sequence>MITPKKTLYKWFSNFMKPAQEHFRALIDSFYHKNEPIPMSSIDGLSKAIEDTVSAKQLLNHLKDTNAHRDLFDKKVDKEDGKGLSANDFTNEHKDKLEGLQPTDVSGLLPKGGYDGTGQQLKEAIDDLQTKMQQVETTLSVDDTAFDTLQEIAAQVKSNKNLEQLLTGKVGKEEGKGLSSNDFTNNHKQKLEKIGLFEEKTGAYNLGNGDEVKKYYLTNSDGDIDVTALPINSAVEIYNFSDSVKKIKVGGKFFGGLPYVGKKGSKVLLKKLNDGTLFIEQFNKKMFFEAFPKPELSHYRRVEFNKTENITININRNNGYAYCYIAIPIEGVKSESIISFSFDKELSTVGSTYSLAFYHSQLTSIAFSSSIDGSEDMFGCVLNTPLREIGKVEVPIPIDSTYNINYALLCYELSGMPENFETGDGSVNLVFNKPTVVVKN</sequence>
<proteinExistence type="predicted"/>
<reference evidence="1" key="1">
    <citation type="journal article" date="2021" name="Proc. Natl. Acad. Sci. U.S.A.">
        <title>A Catalog of Tens of Thousands of Viruses from Human Metagenomes Reveals Hidden Associations with Chronic Diseases.</title>
        <authorList>
            <person name="Tisza M.J."/>
            <person name="Buck C.B."/>
        </authorList>
    </citation>
    <scope>NUCLEOTIDE SEQUENCE</scope>
    <source>
        <strain evidence="1">Ct1Js5</strain>
    </source>
</reference>
<organism evidence="1">
    <name type="scientific">Myoviridae sp. ct1Js5</name>
    <dbReference type="NCBI Taxonomy" id="2826601"/>
    <lineage>
        <taxon>Viruses</taxon>
        <taxon>Duplodnaviria</taxon>
        <taxon>Heunggongvirae</taxon>
        <taxon>Uroviricota</taxon>
        <taxon>Caudoviricetes</taxon>
    </lineage>
</organism>
<evidence type="ECO:0000313" key="1">
    <source>
        <dbReference type="EMBL" id="DAD78823.1"/>
    </source>
</evidence>
<accession>A0A8S5M9R5</accession>
<name>A0A8S5M9R5_9CAUD</name>